<keyword evidence="5 6" id="KW-0131">Cell cycle</keyword>
<dbReference type="PANTHER" id="PTHR30314">
    <property type="entry name" value="CELL DIVISION PROTEIN FTSZ-RELATED"/>
    <property type="match status" value="1"/>
</dbReference>
<dbReference type="CDD" id="cd02201">
    <property type="entry name" value="FtsZ_type1"/>
    <property type="match status" value="1"/>
</dbReference>
<keyword evidence="2 5" id="KW-0547">Nucleotide-binding</keyword>
<dbReference type="Proteomes" id="UP000290985">
    <property type="component" value="Chromosome"/>
</dbReference>
<dbReference type="InterPro" id="IPR000158">
    <property type="entry name" value="Cell_div_FtsZ"/>
</dbReference>
<feature type="domain" description="Tubulin/FtsZ 2-layer sandwich" evidence="9">
    <location>
        <begin position="223"/>
        <end position="349"/>
    </location>
</feature>
<dbReference type="GO" id="GO:0003924">
    <property type="term" value="F:GTPase activity"/>
    <property type="evidence" value="ECO:0007669"/>
    <property type="project" value="UniProtKB-UniRule"/>
</dbReference>
<feature type="binding site" evidence="5">
    <location>
        <position position="156"/>
    </location>
    <ligand>
        <name>GTP</name>
        <dbReference type="ChEBI" id="CHEBI:37565"/>
    </ligand>
</feature>
<keyword evidence="5 6" id="KW-0132">Cell division</keyword>
<dbReference type="InterPro" id="IPR003008">
    <property type="entry name" value="Tubulin_FtsZ_GTPase"/>
</dbReference>
<dbReference type="PROSITE" id="PS01134">
    <property type="entry name" value="FTSZ_1"/>
    <property type="match status" value="1"/>
</dbReference>
<dbReference type="InterPro" id="IPR018316">
    <property type="entry name" value="Tubulin/FtsZ_2-layer-sand-dom"/>
</dbReference>
<feature type="domain" description="Tubulin/FtsZ GTPase" evidence="8">
    <location>
        <begin position="31"/>
        <end position="221"/>
    </location>
</feature>
<dbReference type="SUPFAM" id="SSF55307">
    <property type="entry name" value="Tubulin C-terminal domain-like"/>
    <property type="match status" value="1"/>
</dbReference>
<dbReference type="GO" id="GO:0005525">
    <property type="term" value="F:GTP binding"/>
    <property type="evidence" value="ECO:0007669"/>
    <property type="project" value="UniProtKB-UniRule"/>
</dbReference>
<reference evidence="10 11" key="1">
    <citation type="submission" date="2019-01" db="EMBL/GenBank/DDBJ databases">
        <authorList>
            <consortium name="Pathogen Informatics"/>
        </authorList>
    </citation>
    <scope>NUCLEOTIDE SEQUENCE [LARGE SCALE GENOMIC DNA]</scope>
    <source>
        <strain evidence="10 11">NCTC10181</strain>
    </source>
</reference>
<feature type="compositionally biased region" description="Basic and acidic residues" evidence="7">
    <location>
        <begin position="519"/>
        <end position="530"/>
    </location>
</feature>
<dbReference type="PRINTS" id="PR00423">
    <property type="entry name" value="CELLDVISFTSZ"/>
</dbReference>
<evidence type="ECO:0000256" key="3">
    <source>
        <dbReference type="ARBA" id="ARBA00023134"/>
    </source>
</evidence>
<evidence type="ECO:0000259" key="9">
    <source>
        <dbReference type="SMART" id="SM00865"/>
    </source>
</evidence>
<gene>
    <name evidence="5 10" type="primary">ftsZ</name>
    <name evidence="10" type="ORF">NCTC10181_00233</name>
</gene>
<keyword evidence="4 5" id="KW-0717">Septation</keyword>
<dbReference type="HAMAP" id="MF_00909">
    <property type="entry name" value="FtsZ"/>
    <property type="match status" value="1"/>
</dbReference>
<evidence type="ECO:0000313" key="11">
    <source>
        <dbReference type="Proteomes" id="UP000290985"/>
    </source>
</evidence>
<dbReference type="GO" id="GO:0032153">
    <property type="term" value="C:cell division site"/>
    <property type="evidence" value="ECO:0007669"/>
    <property type="project" value="UniProtKB-UniRule"/>
</dbReference>
<dbReference type="Pfam" id="PF00091">
    <property type="entry name" value="Tubulin"/>
    <property type="match status" value="1"/>
</dbReference>
<dbReference type="InterPro" id="IPR024757">
    <property type="entry name" value="FtsZ_C"/>
</dbReference>
<dbReference type="KEGG" id="mcit:NCTC10181_00233"/>
<evidence type="ECO:0000256" key="6">
    <source>
        <dbReference type="RuleBase" id="RU000631"/>
    </source>
</evidence>
<evidence type="ECO:0000259" key="8">
    <source>
        <dbReference type="SMART" id="SM00864"/>
    </source>
</evidence>
<keyword evidence="3 5" id="KW-0342">GTP-binding</keyword>
<accession>A0A449B1F2</accession>
<evidence type="ECO:0000256" key="2">
    <source>
        <dbReference type="ARBA" id="ARBA00022741"/>
    </source>
</evidence>
<evidence type="ECO:0000256" key="7">
    <source>
        <dbReference type="SAM" id="MobiDB-lite"/>
    </source>
</evidence>
<dbReference type="InterPro" id="IPR045061">
    <property type="entry name" value="FtsZ/CetZ"/>
</dbReference>
<evidence type="ECO:0000313" key="10">
    <source>
        <dbReference type="EMBL" id="VEU74396.1"/>
    </source>
</evidence>
<dbReference type="GO" id="GO:0048285">
    <property type="term" value="P:organelle fission"/>
    <property type="evidence" value="ECO:0007669"/>
    <property type="project" value="TreeGrafter"/>
</dbReference>
<dbReference type="EMBL" id="LR215036">
    <property type="protein sequence ID" value="VEU74396.1"/>
    <property type="molecule type" value="Genomic_DNA"/>
</dbReference>
<comment type="similarity">
    <text evidence="1 5 6">Belongs to the FtsZ family.</text>
</comment>
<keyword evidence="5" id="KW-0963">Cytoplasm</keyword>
<feature type="binding site" evidence="5">
    <location>
        <begin position="39"/>
        <end position="43"/>
    </location>
    <ligand>
        <name>GTP</name>
        <dbReference type="ChEBI" id="CHEBI:37565"/>
    </ligand>
</feature>
<dbReference type="SMART" id="SM00865">
    <property type="entry name" value="Tubulin_C"/>
    <property type="match status" value="1"/>
</dbReference>
<dbReference type="GO" id="GO:0043093">
    <property type="term" value="P:FtsZ-dependent cytokinesis"/>
    <property type="evidence" value="ECO:0007669"/>
    <property type="project" value="UniProtKB-UniRule"/>
</dbReference>
<evidence type="ECO:0000256" key="4">
    <source>
        <dbReference type="ARBA" id="ARBA00023210"/>
    </source>
</evidence>
<feature type="region of interest" description="Disordered" evidence="7">
    <location>
        <begin position="500"/>
        <end position="541"/>
    </location>
</feature>
<dbReference type="PANTHER" id="PTHR30314:SF3">
    <property type="entry name" value="MITOCHONDRIAL DIVISION PROTEIN FSZA"/>
    <property type="match status" value="1"/>
</dbReference>
<feature type="binding site" evidence="5">
    <location>
        <position position="203"/>
    </location>
    <ligand>
        <name>GTP</name>
        <dbReference type="ChEBI" id="CHEBI:37565"/>
    </ligand>
</feature>
<comment type="subunit">
    <text evidence="5">Homodimer. Polymerizes to form a dynamic ring structure in a strictly GTP-dependent manner. Interacts directly with several other division proteins.</text>
</comment>
<proteinExistence type="inferred from homology"/>
<dbReference type="GO" id="GO:0005737">
    <property type="term" value="C:cytoplasm"/>
    <property type="evidence" value="ECO:0007669"/>
    <property type="project" value="UniProtKB-SubCell"/>
</dbReference>
<sequence>MYDELHAKQKKIESANVENQEMIDRNTAGIVLKVIGVGGAGNNAIQMMNKEQFKNVEFIVANTDAQALASNNCKNKIALGKDNRGLGAGSDPEVGAKAAKESLSEIQEKIHGADVVIIAAGLGGGTGTGAAPIIAEAAKNNGALTIAIVTTPFKYEGPKRKRYTKEGIENLAKVVDSFIILSNSKLAENYGDMPISDTLTLSNISLKNIILAIHDILYRIGTMNIDYADVKKILTDGGLTMVGIAAATGKDRAEKAVEKAFEQKLYEKPITKASKMIINIQADNKSTLNEISRAIDKVYELFQTTIDSEEDGIDTITGYEKVDLKDNGELFKVSIIVTGSNDENARTILQPTIQNNDAISFAQAQLNEFKQETKPQELSKNHAEELVINSYSTSHQWDNEVVSKNEPKSYVEEPKYHSEPKQREVVHQVEYQPLQKQSQEQTKEYTFNNYFDEEPSDLVPEELQKIENVFGEKRQPEHSMYNHSEEQNHKLVHNEKTLEYTTGETKEVNDFLSYPQVGDQEKKYQDEKSSKNLKSNSDDWY</sequence>
<dbReference type="GO" id="GO:0051258">
    <property type="term" value="P:protein polymerization"/>
    <property type="evidence" value="ECO:0007669"/>
    <property type="project" value="UniProtKB-UniRule"/>
</dbReference>
<comment type="function">
    <text evidence="5 6">Essential cell division protein that forms a contractile ring structure (Z ring) at the future cell division site. The regulation of the ring assembly controls the timing and the location of cell division. One of the functions of the FtsZ ring is to recruit other cell division proteins to the septum to produce a new cell wall between the dividing cells. Binds GTP and shows GTPase activity.</text>
</comment>
<feature type="binding site" evidence="5">
    <location>
        <position position="160"/>
    </location>
    <ligand>
        <name>GTP</name>
        <dbReference type="ChEBI" id="CHEBI:37565"/>
    </ligand>
</feature>
<feature type="compositionally biased region" description="Basic and acidic residues" evidence="7">
    <location>
        <begin position="500"/>
        <end position="509"/>
    </location>
</feature>
<dbReference type="Pfam" id="PF12327">
    <property type="entry name" value="FtsZ_C"/>
    <property type="match status" value="1"/>
</dbReference>
<keyword evidence="11" id="KW-1185">Reference proteome</keyword>
<dbReference type="GO" id="GO:0000917">
    <property type="term" value="P:division septum assembly"/>
    <property type="evidence" value="ECO:0007669"/>
    <property type="project" value="UniProtKB-KW"/>
</dbReference>
<feature type="binding site" evidence="5">
    <location>
        <begin position="125"/>
        <end position="127"/>
    </location>
    <ligand>
        <name>GTP</name>
        <dbReference type="ChEBI" id="CHEBI:37565"/>
    </ligand>
</feature>
<dbReference type="AlphaFoldDB" id="A0A449B1F2"/>
<dbReference type="PROSITE" id="PS01135">
    <property type="entry name" value="FTSZ_2"/>
    <property type="match status" value="1"/>
</dbReference>
<evidence type="ECO:0000256" key="5">
    <source>
        <dbReference type="HAMAP-Rule" id="MF_00909"/>
    </source>
</evidence>
<dbReference type="RefSeq" id="WP_223211612.1">
    <property type="nucleotide sequence ID" value="NZ_LR215036.1"/>
</dbReference>
<evidence type="ECO:0000256" key="1">
    <source>
        <dbReference type="ARBA" id="ARBA00009690"/>
    </source>
</evidence>
<comment type="subcellular location">
    <subcellularLocation>
        <location evidence="5">Cytoplasm</location>
    </subcellularLocation>
    <text evidence="5">Assembles at midcell at the inner surface of the cytoplasmic membrane.</text>
</comment>
<dbReference type="InterPro" id="IPR020805">
    <property type="entry name" value="Cell_div_FtsZ_CS"/>
</dbReference>
<dbReference type="InterPro" id="IPR036525">
    <property type="entry name" value="Tubulin/FtsZ_GTPase_sf"/>
</dbReference>
<dbReference type="SMART" id="SM00864">
    <property type="entry name" value="Tubulin"/>
    <property type="match status" value="1"/>
</dbReference>
<protein>
    <recommendedName>
        <fullName evidence="5 6">Cell division protein FtsZ</fullName>
    </recommendedName>
</protein>
<name>A0A449B1F2_9BACT</name>
<dbReference type="InterPro" id="IPR008280">
    <property type="entry name" value="Tub_FtsZ_C"/>
</dbReference>
<dbReference type="Gene3D" id="3.40.50.1440">
    <property type="entry name" value="Tubulin/FtsZ, GTPase domain"/>
    <property type="match status" value="1"/>
</dbReference>
<organism evidence="10 11">
    <name type="scientific">Mycoplasmopsis citelli</name>
    <dbReference type="NCBI Taxonomy" id="171281"/>
    <lineage>
        <taxon>Bacteria</taxon>
        <taxon>Bacillati</taxon>
        <taxon>Mycoplasmatota</taxon>
        <taxon>Mycoplasmoidales</taxon>
        <taxon>Metamycoplasmataceae</taxon>
        <taxon>Mycoplasmopsis</taxon>
    </lineage>
</organism>
<dbReference type="SUPFAM" id="SSF52490">
    <property type="entry name" value="Tubulin nucleotide-binding domain-like"/>
    <property type="match status" value="1"/>
</dbReference>